<name>A0ACD4DC01_9NOCA</name>
<dbReference type="Proteomes" id="UP001156484">
    <property type="component" value="Chromosome"/>
</dbReference>
<dbReference type="EMBL" id="CP107551">
    <property type="protein sequence ID" value="UYP17500.1"/>
    <property type="molecule type" value="Genomic_DNA"/>
</dbReference>
<organism evidence="1 2">
    <name type="scientific">Rhodococcus sacchari</name>
    <dbReference type="NCBI Taxonomy" id="2962047"/>
    <lineage>
        <taxon>Bacteria</taxon>
        <taxon>Bacillati</taxon>
        <taxon>Actinomycetota</taxon>
        <taxon>Actinomycetes</taxon>
        <taxon>Mycobacteriales</taxon>
        <taxon>Nocardiaceae</taxon>
        <taxon>Rhodococcus</taxon>
    </lineage>
</organism>
<evidence type="ECO:0000313" key="2">
    <source>
        <dbReference type="Proteomes" id="UP001156484"/>
    </source>
</evidence>
<sequence length="238" mass="25400">MSTHHDPSVRVPTRVPTRVSAPVPIGVLTVALTAADTPVRLRAALELGTAADPHTARALVERCAVEPDFYVRDMLTWALCRLPARITVPLLLAELGAEGTQARSQALHTLSKIGDRSAWPGVARMLHDPHDEIARSAWRAAVVLVPDGQEPRLAAELAGELGRGDREVRLSLSRALAALDEAAVPALEAAAAHPDPQVRAHAAATERIRVDPDSSFDLAVETAHRIAVTDPDGSREVT</sequence>
<proteinExistence type="predicted"/>
<reference evidence="1" key="1">
    <citation type="submission" date="2022-10" db="EMBL/GenBank/DDBJ databases">
        <title>Rhodococcus ferula Z13 complete genome.</title>
        <authorList>
            <person name="Long X."/>
            <person name="Zang M."/>
        </authorList>
    </citation>
    <scope>NUCLEOTIDE SEQUENCE</scope>
    <source>
        <strain evidence="1">Z13</strain>
    </source>
</reference>
<keyword evidence="2" id="KW-1185">Reference proteome</keyword>
<evidence type="ECO:0000313" key="1">
    <source>
        <dbReference type="EMBL" id="UYP17500.1"/>
    </source>
</evidence>
<accession>A0ACD4DC01</accession>
<gene>
    <name evidence="1" type="ORF">OED52_12400</name>
</gene>
<protein>
    <submittedName>
        <fullName evidence="1">HEAT repeat domain-containing protein</fullName>
    </submittedName>
</protein>